<accession>A0A2S6GBI6</accession>
<keyword evidence="2" id="KW-1185">Reference proteome</keyword>
<comment type="caution">
    <text evidence="1">The sequence shown here is derived from an EMBL/GenBank/DDBJ whole genome shotgun (WGS) entry which is preliminary data.</text>
</comment>
<gene>
    <name evidence="1" type="ORF">CLV40_1439</name>
</gene>
<protein>
    <submittedName>
        <fullName evidence="1">Uncharacterized protein</fullName>
    </submittedName>
</protein>
<dbReference type="AlphaFoldDB" id="A0A2S6GBI6"/>
<reference evidence="1 2" key="1">
    <citation type="submission" date="2018-02" db="EMBL/GenBank/DDBJ databases">
        <title>Genomic Encyclopedia of Archaeal and Bacterial Type Strains, Phase II (KMG-II): from individual species to whole genera.</title>
        <authorList>
            <person name="Goeker M."/>
        </authorList>
    </citation>
    <scope>NUCLEOTIDE SEQUENCE [LARGE SCALE GENOMIC DNA]</scope>
    <source>
        <strain evidence="1 2">YU 961-1</strain>
    </source>
</reference>
<name>A0A2S6GBI6_9PSEU</name>
<dbReference type="EMBL" id="PTIX01000043">
    <property type="protein sequence ID" value="PPK61213.1"/>
    <property type="molecule type" value="Genomic_DNA"/>
</dbReference>
<dbReference type="Proteomes" id="UP000239203">
    <property type="component" value="Unassembled WGS sequence"/>
</dbReference>
<dbReference type="RefSeq" id="WP_104483532.1">
    <property type="nucleotide sequence ID" value="NZ_CP154825.1"/>
</dbReference>
<organism evidence="1 2">
    <name type="scientific">Actinokineospora auranticolor</name>
    <dbReference type="NCBI Taxonomy" id="155976"/>
    <lineage>
        <taxon>Bacteria</taxon>
        <taxon>Bacillati</taxon>
        <taxon>Actinomycetota</taxon>
        <taxon>Actinomycetes</taxon>
        <taxon>Pseudonocardiales</taxon>
        <taxon>Pseudonocardiaceae</taxon>
        <taxon>Actinokineospora</taxon>
    </lineage>
</organism>
<evidence type="ECO:0000313" key="2">
    <source>
        <dbReference type="Proteomes" id="UP000239203"/>
    </source>
</evidence>
<proteinExistence type="predicted"/>
<sequence>MNESVDNARPSDPAPSCARLSQLPGVIVQVNGQVALARQRHHTMSAVAATFAVGDRIAHVSVSERDGSRWSITIGALPEHVER</sequence>
<evidence type="ECO:0000313" key="1">
    <source>
        <dbReference type="EMBL" id="PPK61213.1"/>
    </source>
</evidence>